<evidence type="ECO:0000313" key="1">
    <source>
        <dbReference type="EMBL" id="MBB4987464.1"/>
    </source>
</evidence>
<gene>
    <name evidence="1" type="ORF">GGE06_008437</name>
</gene>
<proteinExistence type="predicted"/>
<reference evidence="1 2" key="1">
    <citation type="submission" date="2020-08" db="EMBL/GenBank/DDBJ databases">
        <title>Genomic Encyclopedia of Type Strains, Phase III (KMG-III): the genomes of soil and plant-associated and newly described type strains.</title>
        <authorList>
            <person name="Whitman W."/>
        </authorList>
    </citation>
    <scope>NUCLEOTIDE SEQUENCE [LARGE SCALE GENOMIC DNA]</scope>
    <source>
        <strain evidence="1 2">SFB5A</strain>
    </source>
</reference>
<name>A0A7W7U9M4_9ACTN</name>
<protein>
    <recommendedName>
        <fullName evidence="3">MetS family NSS transporter small subunit</fullName>
    </recommendedName>
</protein>
<accession>A0A7W7U9M4</accession>
<comment type="caution">
    <text evidence="1">The sequence shown here is derived from an EMBL/GenBank/DDBJ whole genome shotgun (WGS) entry which is preliminary data.</text>
</comment>
<organism evidence="1 2">
    <name type="scientific">Streptomyces nymphaeiformis</name>
    <dbReference type="NCBI Taxonomy" id="2663842"/>
    <lineage>
        <taxon>Bacteria</taxon>
        <taxon>Bacillati</taxon>
        <taxon>Actinomycetota</taxon>
        <taxon>Actinomycetes</taxon>
        <taxon>Kitasatosporales</taxon>
        <taxon>Streptomycetaceae</taxon>
        <taxon>Streptomyces</taxon>
    </lineage>
</organism>
<sequence length="30" mass="3240">MIAAAMSLVWILGALGVIAALSERRKGERR</sequence>
<dbReference type="Proteomes" id="UP000582643">
    <property type="component" value="Unassembled WGS sequence"/>
</dbReference>
<evidence type="ECO:0008006" key="3">
    <source>
        <dbReference type="Google" id="ProtNLM"/>
    </source>
</evidence>
<dbReference type="EMBL" id="JACHJY010000023">
    <property type="protein sequence ID" value="MBB4987464.1"/>
    <property type="molecule type" value="Genomic_DNA"/>
</dbReference>
<evidence type="ECO:0000313" key="2">
    <source>
        <dbReference type="Proteomes" id="UP000582643"/>
    </source>
</evidence>
<dbReference type="AlphaFoldDB" id="A0A7W7U9M4"/>
<keyword evidence="2" id="KW-1185">Reference proteome</keyword>